<keyword evidence="2" id="KW-0694">RNA-binding</keyword>
<feature type="compositionally biased region" description="Basic and acidic residues" evidence="3">
    <location>
        <begin position="96"/>
        <end position="112"/>
    </location>
</feature>
<feature type="region of interest" description="Disordered" evidence="3">
    <location>
        <begin position="96"/>
        <end position="132"/>
    </location>
</feature>
<dbReference type="InterPro" id="IPR020627">
    <property type="entry name" value="KhpA"/>
</dbReference>
<proteinExistence type="predicted"/>
<dbReference type="RefSeq" id="WP_283755014.1">
    <property type="nucleotide sequence ID" value="NZ_JAQOSP010000109.1"/>
</dbReference>
<evidence type="ECO:0000313" key="4">
    <source>
        <dbReference type="EMBL" id="MDJ1171260.1"/>
    </source>
</evidence>
<organism evidence="4 5">
    <name type="scientific">Roseofilum acuticapitatum BLCC-M154</name>
    <dbReference type="NCBI Taxonomy" id="3022444"/>
    <lineage>
        <taxon>Bacteria</taxon>
        <taxon>Bacillati</taxon>
        <taxon>Cyanobacteriota</taxon>
        <taxon>Cyanophyceae</taxon>
        <taxon>Desertifilales</taxon>
        <taxon>Desertifilaceae</taxon>
        <taxon>Roseofilum</taxon>
        <taxon>Roseofilum acuticapitatum</taxon>
    </lineage>
</organism>
<evidence type="ECO:0000256" key="2">
    <source>
        <dbReference type="ARBA" id="ARBA00022884"/>
    </source>
</evidence>
<evidence type="ECO:0000256" key="1">
    <source>
        <dbReference type="ARBA" id="ARBA00022490"/>
    </source>
</evidence>
<evidence type="ECO:0000313" key="5">
    <source>
        <dbReference type="Proteomes" id="UP001235303"/>
    </source>
</evidence>
<accession>A0ABT7AWK8</accession>
<evidence type="ECO:0000256" key="3">
    <source>
        <dbReference type="SAM" id="MobiDB-lite"/>
    </source>
</evidence>
<reference evidence="4 5" key="1">
    <citation type="submission" date="2023-01" db="EMBL/GenBank/DDBJ databases">
        <title>Novel diversity within Roseofilum (Cyanobacteria; Desertifilaceae) from marine benthic mats with descriptions of four novel species.</title>
        <authorList>
            <person name="Wang Y."/>
            <person name="Berthold D.E."/>
            <person name="Hu J."/>
            <person name="Lefler F.W."/>
            <person name="Laughinghouse H.D. IV."/>
        </authorList>
    </citation>
    <scope>NUCLEOTIDE SEQUENCE [LARGE SCALE GENOMIC DNA]</scope>
    <source>
        <strain evidence="4 5">BLCC-M154</strain>
    </source>
</reference>
<comment type="caution">
    <text evidence="4">The sequence shown here is derived from an EMBL/GenBank/DDBJ whole genome shotgun (WGS) entry which is preliminary data.</text>
</comment>
<dbReference type="Pfam" id="PF13083">
    <property type="entry name" value="KH_KhpA-B"/>
    <property type="match status" value="1"/>
</dbReference>
<dbReference type="PANTHER" id="PTHR34654:SF1">
    <property type="entry name" value="RNA-BINDING PROTEIN KHPA"/>
    <property type="match status" value="1"/>
</dbReference>
<sequence>MTTQSTSPTPDYLELVRMLIHPFLEFPEELKIDCEVSTSKPLVWIRVAFSSKDKAKVYGRGGRNIEAIKTVLLTAAQAAGQSVYLDVYGGFHVAGDRHESHEHHEEGQVRDRSKPRKPSRPEPRRVQGPYRR</sequence>
<name>A0ABT7AWK8_9CYAN</name>
<protein>
    <submittedName>
        <fullName evidence="4">KH domain-containing protein</fullName>
    </submittedName>
</protein>
<dbReference type="Proteomes" id="UP001235303">
    <property type="component" value="Unassembled WGS sequence"/>
</dbReference>
<keyword evidence="5" id="KW-1185">Reference proteome</keyword>
<gene>
    <name evidence="4" type="ORF">PMG71_17665</name>
</gene>
<dbReference type="PANTHER" id="PTHR34654">
    <property type="entry name" value="UPF0109 PROTEIN SCO5592"/>
    <property type="match status" value="1"/>
</dbReference>
<dbReference type="EMBL" id="JAQOSP010000109">
    <property type="protein sequence ID" value="MDJ1171260.1"/>
    <property type="molecule type" value="Genomic_DNA"/>
</dbReference>
<keyword evidence="1" id="KW-0963">Cytoplasm</keyword>